<feature type="chain" id="PRO_5010980581" description="Cathepsin propeptide inhibitor domain-containing protein" evidence="1">
    <location>
        <begin position="22"/>
        <end position="152"/>
    </location>
</feature>
<dbReference type="HOGENOM" id="CLU_1724313_0_0_1"/>
<reference evidence="3" key="3">
    <citation type="submission" date="2015-06" db="UniProtKB">
        <authorList>
            <consortium name="EnsemblMetazoa"/>
        </authorList>
    </citation>
    <scope>IDENTIFICATION</scope>
</reference>
<accession>T1FEL3</accession>
<evidence type="ECO:0000256" key="1">
    <source>
        <dbReference type="SAM" id="SignalP"/>
    </source>
</evidence>
<evidence type="ECO:0000313" key="3">
    <source>
        <dbReference type="EnsemblMetazoa" id="HelroP179354"/>
    </source>
</evidence>
<dbReference type="EMBL" id="AMQM01006815">
    <property type="status" value="NOT_ANNOTATED_CDS"/>
    <property type="molecule type" value="Genomic_DNA"/>
</dbReference>
<dbReference type="EnsemblMetazoa" id="HelroT179354">
    <property type="protein sequence ID" value="HelroP179354"/>
    <property type="gene ID" value="HelroG179354"/>
</dbReference>
<feature type="signal peptide" evidence="1">
    <location>
        <begin position="1"/>
        <end position="21"/>
    </location>
</feature>
<name>T1FEL3_HELRO</name>
<evidence type="ECO:0008006" key="5">
    <source>
        <dbReference type="Google" id="ProtNLM"/>
    </source>
</evidence>
<gene>
    <name evidence="3" type="primary">20207262</name>
    <name evidence="2" type="ORF">HELRODRAFT_179354</name>
</gene>
<dbReference type="RefSeq" id="XP_009026436.1">
    <property type="nucleotide sequence ID" value="XM_009028188.1"/>
</dbReference>
<reference evidence="2 4" key="2">
    <citation type="journal article" date="2013" name="Nature">
        <title>Insights into bilaterian evolution from three spiralian genomes.</title>
        <authorList>
            <person name="Simakov O."/>
            <person name="Marletaz F."/>
            <person name="Cho S.J."/>
            <person name="Edsinger-Gonzales E."/>
            <person name="Havlak P."/>
            <person name="Hellsten U."/>
            <person name="Kuo D.H."/>
            <person name="Larsson T."/>
            <person name="Lv J."/>
            <person name="Arendt D."/>
            <person name="Savage R."/>
            <person name="Osoegawa K."/>
            <person name="de Jong P."/>
            <person name="Grimwood J."/>
            <person name="Chapman J.A."/>
            <person name="Shapiro H."/>
            <person name="Aerts A."/>
            <person name="Otillar R.P."/>
            <person name="Terry A.Y."/>
            <person name="Boore J.L."/>
            <person name="Grigoriev I.V."/>
            <person name="Lindberg D.R."/>
            <person name="Seaver E.C."/>
            <person name="Weisblat D.A."/>
            <person name="Putnam N.H."/>
            <person name="Rokhsar D.S."/>
        </authorList>
    </citation>
    <scope>NUCLEOTIDE SEQUENCE</scope>
</reference>
<organism evidence="3 4">
    <name type="scientific">Helobdella robusta</name>
    <name type="common">Californian leech</name>
    <dbReference type="NCBI Taxonomy" id="6412"/>
    <lineage>
        <taxon>Eukaryota</taxon>
        <taxon>Metazoa</taxon>
        <taxon>Spiralia</taxon>
        <taxon>Lophotrochozoa</taxon>
        <taxon>Annelida</taxon>
        <taxon>Clitellata</taxon>
        <taxon>Hirudinea</taxon>
        <taxon>Rhynchobdellida</taxon>
        <taxon>Glossiphoniidae</taxon>
        <taxon>Helobdella</taxon>
    </lineage>
</organism>
<dbReference type="CTD" id="20207262"/>
<keyword evidence="1" id="KW-0732">Signal</keyword>
<dbReference type="InParanoid" id="T1FEL3"/>
<sequence length="152" mass="17735">MMMKLMFVAMVVALKMAMVPAQSSGCSASNFERFKFAMNDFFQRLKITTDFPKDEDFQDTKITTDFPKDEDFQDLFNMYETYSAAYKWPEHSGSTDDTAKFLQGYLNEVKQKYGLNYDTSDDNLLNIYRQVAEDYSNHFNNTKEMIIPETSC</sequence>
<dbReference type="Proteomes" id="UP000015101">
    <property type="component" value="Unassembled WGS sequence"/>
</dbReference>
<reference evidence="4" key="1">
    <citation type="submission" date="2012-12" db="EMBL/GenBank/DDBJ databases">
        <authorList>
            <person name="Hellsten U."/>
            <person name="Grimwood J."/>
            <person name="Chapman J.A."/>
            <person name="Shapiro H."/>
            <person name="Aerts A."/>
            <person name="Otillar R.P."/>
            <person name="Terry A.Y."/>
            <person name="Boore J.L."/>
            <person name="Simakov O."/>
            <person name="Marletaz F."/>
            <person name="Cho S.-J."/>
            <person name="Edsinger-Gonzales E."/>
            <person name="Havlak P."/>
            <person name="Kuo D.-H."/>
            <person name="Larsson T."/>
            <person name="Lv J."/>
            <person name="Arendt D."/>
            <person name="Savage R."/>
            <person name="Osoegawa K."/>
            <person name="de Jong P."/>
            <person name="Lindberg D.R."/>
            <person name="Seaver E.C."/>
            <person name="Weisblat D.A."/>
            <person name="Putnam N.H."/>
            <person name="Grigoriev I.V."/>
            <person name="Rokhsar D.S."/>
        </authorList>
    </citation>
    <scope>NUCLEOTIDE SEQUENCE</scope>
</reference>
<keyword evidence="4" id="KW-1185">Reference proteome</keyword>
<dbReference type="GeneID" id="20207262"/>
<dbReference type="AlphaFoldDB" id="T1FEL3"/>
<dbReference type="KEGG" id="hro:HELRODRAFT_179354"/>
<protein>
    <recommendedName>
        <fullName evidence="5">Cathepsin propeptide inhibitor domain-containing protein</fullName>
    </recommendedName>
</protein>
<dbReference type="EMBL" id="KB097519">
    <property type="protein sequence ID" value="ESN95577.1"/>
    <property type="molecule type" value="Genomic_DNA"/>
</dbReference>
<proteinExistence type="predicted"/>
<evidence type="ECO:0000313" key="4">
    <source>
        <dbReference type="Proteomes" id="UP000015101"/>
    </source>
</evidence>
<evidence type="ECO:0000313" key="2">
    <source>
        <dbReference type="EMBL" id="ESN95577.1"/>
    </source>
</evidence>